<name>A0A7C8HGQ1_9FIRM</name>
<dbReference type="Proteomes" id="UP000483018">
    <property type="component" value="Unassembled WGS sequence"/>
</dbReference>
<dbReference type="SUPFAM" id="SSF50814">
    <property type="entry name" value="Lipocalins"/>
    <property type="match status" value="1"/>
</dbReference>
<gene>
    <name evidence="1" type="ORF">GND95_02885</name>
</gene>
<organism evidence="1 2">
    <name type="scientific">Defluviitalea raffinosedens</name>
    <dbReference type="NCBI Taxonomy" id="1450156"/>
    <lineage>
        <taxon>Bacteria</taxon>
        <taxon>Bacillati</taxon>
        <taxon>Bacillota</taxon>
        <taxon>Clostridia</taxon>
        <taxon>Lachnospirales</taxon>
        <taxon>Defluviitaleaceae</taxon>
        <taxon>Defluviitalea</taxon>
    </lineage>
</organism>
<dbReference type="Gene3D" id="2.40.128.20">
    <property type="match status" value="1"/>
</dbReference>
<dbReference type="InterPro" id="IPR012674">
    <property type="entry name" value="Calycin"/>
</dbReference>
<proteinExistence type="predicted"/>
<dbReference type="AlphaFoldDB" id="A0A7C8HGQ1"/>
<dbReference type="InterPro" id="IPR015231">
    <property type="entry name" value="DUF1934"/>
</dbReference>
<dbReference type="Pfam" id="PF09148">
    <property type="entry name" value="DUF1934"/>
    <property type="match status" value="1"/>
</dbReference>
<dbReference type="EMBL" id="WSLF01000002">
    <property type="protein sequence ID" value="KAE9636089.1"/>
    <property type="molecule type" value="Genomic_DNA"/>
</dbReference>
<accession>A0A7C8HGQ1</accession>
<sequence>MGNTTTEKKVLISILGVQRYEDYDDSIEVVAPGRYYIKNDKTYITYKERHEGEDEDTTTTIKIDGQKVSIMRFGSINSNMTFELNKKHTTYYDTKQGALIVSVFAKKMNINLHDGEGELEVVYGLEMDHVSMGINSFHIKIHPIEQGGASIPLQPYNMDEHQISPQ</sequence>
<keyword evidence="2" id="KW-1185">Reference proteome</keyword>
<dbReference type="OrthoDB" id="1680906at2"/>
<evidence type="ECO:0000313" key="2">
    <source>
        <dbReference type="Proteomes" id="UP000483018"/>
    </source>
</evidence>
<dbReference type="RefSeq" id="WP_158739343.1">
    <property type="nucleotide sequence ID" value="NZ_JAFBEP010000003.1"/>
</dbReference>
<reference evidence="1 2" key="1">
    <citation type="submission" date="2019-12" db="EMBL/GenBank/DDBJ databases">
        <title>Defluviitalea raffinosedens, isolated from a biogas fermenter, genome sequencing and characterization.</title>
        <authorList>
            <person name="Rettenmaier R."/>
            <person name="Schneider M."/>
            <person name="Neuhaus K."/>
            <person name="Liebl W."/>
            <person name="Zverlov V."/>
        </authorList>
    </citation>
    <scope>NUCLEOTIDE SEQUENCE [LARGE SCALE GENOMIC DNA]</scope>
    <source>
        <strain evidence="1 2">249c-K6</strain>
    </source>
</reference>
<comment type="caution">
    <text evidence="1">The sequence shown here is derived from an EMBL/GenBank/DDBJ whole genome shotgun (WGS) entry which is preliminary data.</text>
</comment>
<protein>
    <submittedName>
        <fullName evidence="1">DUF1934 family protein</fullName>
    </submittedName>
</protein>
<evidence type="ECO:0000313" key="1">
    <source>
        <dbReference type="EMBL" id="KAE9636089.1"/>
    </source>
</evidence>